<keyword evidence="2" id="KW-1185">Reference proteome</keyword>
<name>A0A4C1SCD3_EUMVA</name>
<gene>
    <name evidence="1" type="ORF">EVAR_63857_1</name>
</gene>
<protein>
    <submittedName>
        <fullName evidence="1">Uncharacterized protein</fullName>
    </submittedName>
</protein>
<organism evidence="1 2">
    <name type="scientific">Eumeta variegata</name>
    <name type="common">Bagworm moth</name>
    <name type="synonym">Eumeta japonica</name>
    <dbReference type="NCBI Taxonomy" id="151549"/>
    <lineage>
        <taxon>Eukaryota</taxon>
        <taxon>Metazoa</taxon>
        <taxon>Ecdysozoa</taxon>
        <taxon>Arthropoda</taxon>
        <taxon>Hexapoda</taxon>
        <taxon>Insecta</taxon>
        <taxon>Pterygota</taxon>
        <taxon>Neoptera</taxon>
        <taxon>Endopterygota</taxon>
        <taxon>Lepidoptera</taxon>
        <taxon>Glossata</taxon>
        <taxon>Ditrysia</taxon>
        <taxon>Tineoidea</taxon>
        <taxon>Psychidae</taxon>
        <taxon>Oiketicinae</taxon>
        <taxon>Eumeta</taxon>
    </lineage>
</organism>
<accession>A0A4C1SCD3</accession>
<dbReference type="Proteomes" id="UP000299102">
    <property type="component" value="Unassembled WGS sequence"/>
</dbReference>
<dbReference type="AlphaFoldDB" id="A0A4C1SCD3"/>
<dbReference type="EMBL" id="BGZK01003304">
    <property type="protein sequence ID" value="GBO99751.1"/>
    <property type="molecule type" value="Genomic_DNA"/>
</dbReference>
<proteinExistence type="predicted"/>
<sequence>MRGIEVISSSRPTLRNNSSILYNFICDSFGIFTVTLKQLQNVYDVLRGLNHIQSYGLECVDNRFQQSRVFIYQIIIKPQQMNRAVYVLRPNAPHITRSFRLKSKQMTRHFFLAYAVSYAKPFAKALNVNGVVIPVEVLRAGSLAECRYVSNKARRVRMLQFTIKIYQF</sequence>
<evidence type="ECO:0000313" key="2">
    <source>
        <dbReference type="Proteomes" id="UP000299102"/>
    </source>
</evidence>
<evidence type="ECO:0000313" key="1">
    <source>
        <dbReference type="EMBL" id="GBO99751.1"/>
    </source>
</evidence>
<comment type="caution">
    <text evidence="1">The sequence shown here is derived from an EMBL/GenBank/DDBJ whole genome shotgun (WGS) entry which is preliminary data.</text>
</comment>
<dbReference type="OrthoDB" id="10569691at2759"/>
<reference evidence="1 2" key="1">
    <citation type="journal article" date="2019" name="Commun. Biol.">
        <title>The bagworm genome reveals a unique fibroin gene that provides high tensile strength.</title>
        <authorList>
            <person name="Kono N."/>
            <person name="Nakamura H."/>
            <person name="Ohtoshi R."/>
            <person name="Tomita M."/>
            <person name="Numata K."/>
            <person name="Arakawa K."/>
        </authorList>
    </citation>
    <scope>NUCLEOTIDE SEQUENCE [LARGE SCALE GENOMIC DNA]</scope>
</reference>